<gene>
    <name evidence="2" type="ORF">PAXRUDRAFT_823285</name>
</gene>
<proteinExistence type="predicted"/>
<dbReference type="AlphaFoldDB" id="A0A0D0E8Z3"/>
<protein>
    <submittedName>
        <fullName evidence="2">Uncharacterized protein</fullName>
    </submittedName>
</protein>
<reference evidence="3" key="2">
    <citation type="submission" date="2015-01" db="EMBL/GenBank/DDBJ databases">
        <title>Evolutionary Origins and Diversification of the Mycorrhizal Mutualists.</title>
        <authorList>
            <consortium name="DOE Joint Genome Institute"/>
            <consortium name="Mycorrhizal Genomics Consortium"/>
            <person name="Kohler A."/>
            <person name="Kuo A."/>
            <person name="Nagy L.G."/>
            <person name="Floudas D."/>
            <person name="Copeland A."/>
            <person name="Barry K.W."/>
            <person name="Cichocki N."/>
            <person name="Veneault-Fourrey C."/>
            <person name="LaButti K."/>
            <person name="Lindquist E.A."/>
            <person name="Lipzen A."/>
            <person name="Lundell T."/>
            <person name="Morin E."/>
            <person name="Murat C."/>
            <person name="Riley R."/>
            <person name="Ohm R."/>
            <person name="Sun H."/>
            <person name="Tunlid A."/>
            <person name="Henrissat B."/>
            <person name="Grigoriev I.V."/>
            <person name="Hibbett D.S."/>
            <person name="Martin F."/>
        </authorList>
    </citation>
    <scope>NUCLEOTIDE SEQUENCE [LARGE SCALE GENOMIC DNA]</scope>
    <source>
        <strain evidence="3">Ve08.2h10</strain>
    </source>
</reference>
<name>A0A0D0E8Z3_9AGAM</name>
<dbReference type="Proteomes" id="UP000054538">
    <property type="component" value="Unassembled WGS sequence"/>
</dbReference>
<sequence length="114" mass="12686">MYLQDTYPPCPCICHTHIVFQHLPSTYQLSRGRADSDVISISAPALPSVSMMERGTSGSLRIKFNQAQPMAYLRHRDQQGGCGNGKTHPSPMARHESATRRLRNVFPFPPSSGF</sequence>
<evidence type="ECO:0000313" key="3">
    <source>
        <dbReference type="Proteomes" id="UP000054538"/>
    </source>
</evidence>
<evidence type="ECO:0000313" key="2">
    <source>
        <dbReference type="EMBL" id="KIK98939.1"/>
    </source>
</evidence>
<organism evidence="2 3">
    <name type="scientific">Paxillus rubicundulus Ve08.2h10</name>
    <dbReference type="NCBI Taxonomy" id="930991"/>
    <lineage>
        <taxon>Eukaryota</taxon>
        <taxon>Fungi</taxon>
        <taxon>Dikarya</taxon>
        <taxon>Basidiomycota</taxon>
        <taxon>Agaricomycotina</taxon>
        <taxon>Agaricomycetes</taxon>
        <taxon>Agaricomycetidae</taxon>
        <taxon>Boletales</taxon>
        <taxon>Paxilineae</taxon>
        <taxon>Paxillaceae</taxon>
        <taxon>Paxillus</taxon>
    </lineage>
</organism>
<dbReference type="InParanoid" id="A0A0D0E8Z3"/>
<dbReference type="EMBL" id="KN824875">
    <property type="protein sequence ID" value="KIK98939.1"/>
    <property type="molecule type" value="Genomic_DNA"/>
</dbReference>
<evidence type="ECO:0000256" key="1">
    <source>
        <dbReference type="SAM" id="MobiDB-lite"/>
    </source>
</evidence>
<feature type="region of interest" description="Disordered" evidence="1">
    <location>
        <begin position="76"/>
        <end position="114"/>
    </location>
</feature>
<dbReference type="HOGENOM" id="CLU_2121836_0_0_1"/>
<keyword evidence="3" id="KW-1185">Reference proteome</keyword>
<accession>A0A0D0E8Z3</accession>
<reference evidence="2 3" key="1">
    <citation type="submission" date="2014-04" db="EMBL/GenBank/DDBJ databases">
        <authorList>
            <consortium name="DOE Joint Genome Institute"/>
            <person name="Kuo A."/>
            <person name="Kohler A."/>
            <person name="Jargeat P."/>
            <person name="Nagy L.G."/>
            <person name="Floudas D."/>
            <person name="Copeland A."/>
            <person name="Barry K.W."/>
            <person name="Cichocki N."/>
            <person name="Veneault-Fourrey C."/>
            <person name="LaButti K."/>
            <person name="Lindquist E.A."/>
            <person name="Lipzen A."/>
            <person name="Lundell T."/>
            <person name="Morin E."/>
            <person name="Murat C."/>
            <person name="Sun H."/>
            <person name="Tunlid A."/>
            <person name="Henrissat B."/>
            <person name="Grigoriev I.V."/>
            <person name="Hibbett D.S."/>
            <person name="Martin F."/>
            <person name="Nordberg H.P."/>
            <person name="Cantor M.N."/>
            <person name="Hua S.X."/>
        </authorList>
    </citation>
    <scope>NUCLEOTIDE SEQUENCE [LARGE SCALE GENOMIC DNA]</scope>
    <source>
        <strain evidence="2 3">Ve08.2h10</strain>
    </source>
</reference>